<gene>
    <name evidence="4" type="ordered locus">Spea_0708</name>
</gene>
<evidence type="ECO:0000259" key="3">
    <source>
        <dbReference type="PROSITE" id="PS51186"/>
    </source>
</evidence>
<evidence type="ECO:0000313" key="4">
    <source>
        <dbReference type="EMBL" id="ABV86035.1"/>
    </source>
</evidence>
<reference evidence="4 5" key="1">
    <citation type="submission" date="2007-10" db="EMBL/GenBank/DDBJ databases">
        <title>Complete sequence of Shewanella pealeana ATCC 700345.</title>
        <authorList>
            <consortium name="US DOE Joint Genome Institute"/>
            <person name="Copeland A."/>
            <person name="Lucas S."/>
            <person name="Lapidus A."/>
            <person name="Barry K."/>
            <person name="Glavina del Rio T."/>
            <person name="Dalin E."/>
            <person name="Tice H."/>
            <person name="Pitluck S."/>
            <person name="Chertkov O."/>
            <person name="Brettin T."/>
            <person name="Bruce D."/>
            <person name="Detter J.C."/>
            <person name="Han C."/>
            <person name="Schmutz J."/>
            <person name="Larimer F."/>
            <person name="Land M."/>
            <person name="Hauser L."/>
            <person name="Kyrpides N."/>
            <person name="Kim E."/>
            <person name="Zhao J.-S.Z."/>
            <person name="Manno D."/>
            <person name="Hawari J."/>
            <person name="Richardson P."/>
        </authorList>
    </citation>
    <scope>NUCLEOTIDE SEQUENCE [LARGE SCALE GENOMIC DNA]</scope>
    <source>
        <strain evidence="5">ATCC 700345 / ANG-SQ1</strain>
    </source>
</reference>
<name>A8H0E8_SHEPA</name>
<dbReference type="PANTHER" id="PTHR43877">
    <property type="entry name" value="AMINOALKYLPHOSPHONATE N-ACETYLTRANSFERASE-RELATED-RELATED"/>
    <property type="match status" value="1"/>
</dbReference>
<dbReference type="HOGENOM" id="CLU_115862_2_0_6"/>
<dbReference type="OrthoDB" id="9787920at2"/>
<dbReference type="Proteomes" id="UP000002608">
    <property type="component" value="Chromosome"/>
</dbReference>
<dbReference type="InterPro" id="IPR050832">
    <property type="entry name" value="Bact_Acetyltransf"/>
</dbReference>
<dbReference type="Pfam" id="PF13508">
    <property type="entry name" value="Acetyltransf_7"/>
    <property type="match status" value="1"/>
</dbReference>
<dbReference type="Gene3D" id="3.40.630.30">
    <property type="match status" value="1"/>
</dbReference>
<accession>A8H0E8</accession>
<dbReference type="InterPro" id="IPR000182">
    <property type="entry name" value="GNAT_dom"/>
</dbReference>
<dbReference type="STRING" id="398579.Spea_0708"/>
<proteinExistence type="predicted"/>
<dbReference type="SUPFAM" id="SSF55729">
    <property type="entry name" value="Acyl-CoA N-acyltransferases (Nat)"/>
    <property type="match status" value="1"/>
</dbReference>
<sequence>MEVAMTVKIDVIHEEAQSVFDTLVDDLVDGVRQHNFAHMGPETSKPLAVVAHDDNNTSGKLIGGVAGRTIYDNFLINVLWVDEAARGSGLGRQLMQLAEIEAKSRGCTMAQVDTLSFQAPAFYQKLGFEIIGTVPSTDKSPARYFLLKKY</sequence>
<keyword evidence="5" id="KW-1185">Reference proteome</keyword>
<organism evidence="4 5">
    <name type="scientific">Shewanella pealeana (strain ATCC 700345 / ANG-SQ1)</name>
    <dbReference type="NCBI Taxonomy" id="398579"/>
    <lineage>
        <taxon>Bacteria</taxon>
        <taxon>Pseudomonadati</taxon>
        <taxon>Pseudomonadota</taxon>
        <taxon>Gammaproteobacteria</taxon>
        <taxon>Alteromonadales</taxon>
        <taxon>Shewanellaceae</taxon>
        <taxon>Shewanella</taxon>
    </lineage>
</organism>
<evidence type="ECO:0000313" key="5">
    <source>
        <dbReference type="Proteomes" id="UP000002608"/>
    </source>
</evidence>
<feature type="domain" description="N-acetyltransferase" evidence="3">
    <location>
        <begin position="7"/>
        <end position="150"/>
    </location>
</feature>
<keyword evidence="2" id="KW-0012">Acyltransferase</keyword>
<evidence type="ECO:0000256" key="2">
    <source>
        <dbReference type="ARBA" id="ARBA00023315"/>
    </source>
</evidence>
<dbReference type="PROSITE" id="PS51186">
    <property type="entry name" value="GNAT"/>
    <property type="match status" value="1"/>
</dbReference>
<dbReference type="PANTHER" id="PTHR43877:SF2">
    <property type="entry name" value="AMINOALKYLPHOSPHONATE N-ACETYLTRANSFERASE-RELATED"/>
    <property type="match status" value="1"/>
</dbReference>
<dbReference type="GO" id="GO:0016747">
    <property type="term" value="F:acyltransferase activity, transferring groups other than amino-acyl groups"/>
    <property type="evidence" value="ECO:0007669"/>
    <property type="project" value="InterPro"/>
</dbReference>
<dbReference type="InterPro" id="IPR016181">
    <property type="entry name" value="Acyl_CoA_acyltransferase"/>
</dbReference>
<evidence type="ECO:0000256" key="1">
    <source>
        <dbReference type="ARBA" id="ARBA00022679"/>
    </source>
</evidence>
<dbReference type="CDD" id="cd04301">
    <property type="entry name" value="NAT_SF"/>
    <property type="match status" value="1"/>
</dbReference>
<dbReference type="AlphaFoldDB" id="A8H0E8"/>
<protein>
    <submittedName>
        <fullName evidence="4">GCN5-related N-acetyltransferase</fullName>
    </submittedName>
</protein>
<dbReference type="KEGG" id="spl:Spea_0708"/>
<keyword evidence="1 4" id="KW-0808">Transferase</keyword>
<dbReference type="EMBL" id="CP000851">
    <property type="protein sequence ID" value="ABV86035.1"/>
    <property type="molecule type" value="Genomic_DNA"/>
</dbReference>
<dbReference type="eggNOG" id="COG0456">
    <property type="taxonomic scope" value="Bacteria"/>
</dbReference>